<keyword evidence="2" id="KW-1185">Reference proteome</keyword>
<protein>
    <recommendedName>
        <fullName evidence="3">Apple domain-containing protein</fullName>
    </recommendedName>
</protein>
<evidence type="ECO:0000313" key="1">
    <source>
        <dbReference type="EMBL" id="KAG5453179.1"/>
    </source>
</evidence>
<evidence type="ECO:0000313" key="2">
    <source>
        <dbReference type="Proteomes" id="UP000286415"/>
    </source>
</evidence>
<reference evidence="1 2" key="1">
    <citation type="journal article" date="2018" name="Biotechnol. Adv.">
        <title>Improved genomic resources and new bioinformatic workflow for the carcinogenic parasite Clonorchis sinensis: Biotechnological implications.</title>
        <authorList>
            <person name="Wang D."/>
            <person name="Korhonen P.K."/>
            <person name="Gasser R.B."/>
            <person name="Young N.D."/>
        </authorList>
    </citation>
    <scope>NUCLEOTIDE SEQUENCE [LARGE SCALE GENOMIC DNA]</scope>
    <source>
        <strain evidence="1">Cs-k2</strain>
    </source>
</reference>
<dbReference type="AlphaFoldDB" id="A0A3R7CDF3"/>
<dbReference type="OrthoDB" id="6256563at2759"/>
<dbReference type="Proteomes" id="UP000286415">
    <property type="component" value="Unassembled WGS sequence"/>
</dbReference>
<organism evidence="1 2">
    <name type="scientific">Clonorchis sinensis</name>
    <name type="common">Chinese liver fluke</name>
    <dbReference type="NCBI Taxonomy" id="79923"/>
    <lineage>
        <taxon>Eukaryota</taxon>
        <taxon>Metazoa</taxon>
        <taxon>Spiralia</taxon>
        <taxon>Lophotrochozoa</taxon>
        <taxon>Platyhelminthes</taxon>
        <taxon>Trematoda</taxon>
        <taxon>Digenea</taxon>
        <taxon>Opisthorchiida</taxon>
        <taxon>Opisthorchiata</taxon>
        <taxon>Opisthorchiidae</taxon>
        <taxon>Clonorchis</taxon>
    </lineage>
</organism>
<dbReference type="InParanoid" id="A0A3R7CDF3"/>
<proteinExistence type="predicted"/>
<evidence type="ECO:0008006" key="3">
    <source>
        <dbReference type="Google" id="ProtNLM"/>
    </source>
</evidence>
<name>A0A3R7CDF3_CLOSI</name>
<accession>A0A3R7CDF3</accession>
<comment type="caution">
    <text evidence="1">The sequence shown here is derived from an EMBL/GenBank/DDBJ whole genome shotgun (WGS) entry which is preliminary data.</text>
</comment>
<dbReference type="EMBL" id="NIRI02000013">
    <property type="protein sequence ID" value="KAG5453179.1"/>
    <property type="molecule type" value="Genomic_DNA"/>
</dbReference>
<gene>
    <name evidence="1" type="ORF">CSKR_112742</name>
</gene>
<sequence length="255" mass="28970">MNNLVALLSSLLFITLHTCERTCPENVAELAPNVCLFRNGSVRSYCEAHKVCADYHEIHGVHAFLIGKNSEYVGEFDGPRTTDTETFTSLNSLYRARPHTKEGWRVGDPKEAGFTTTGMEFSWNKTGAPESRIVVYWHRKLVAVPQRNQVGVAMCQFSPSKYKPSPVEQFRLNWPSDGESVTEGDPKNGCWEIMKVGSKILCAFICKKHHYCRSFYYSEATKVCKQSIYVDSSLFVENLKSAGEWDRFGRPLWGF</sequence>
<reference evidence="1 2" key="2">
    <citation type="journal article" date="2021" name="Genomics">
        <title>High-quality reference genome for Clonorchis sinensis.</title>
        <authorList>
            <person name="Young N.D."/>
            <person name="Stroehlein A.J."/>
            <person name="Kinkar L."/>
            <person name="Wang T."/>
            <person name="Sohn W.M."/>
            <person name="Chang B.C.H."/>
            <person name="Kaur P."/>
            <person name="Weisz D."/>
            <person name="Dudchenko O."/>
            <person name="Aiden E.L."/>
            <person name="Korhonen P.K."/>
            <person name="Gasser R.B."/>
        </authorList>
    </citation>
    <scope>NUCLEOTIDE SEQUENCE [LARGE SCALE GENOMIC DNA]</scope>
    <source>
        <strain evidence="1">Cs-k2</strain>
    </source>
</reference>